<evidence type="ECO:0000313" key="5">
    <source>
        <dbReference type="Proteomes" id="UP000008141"/>
    </source>
</evidence>
<sequence>MVALGGLVSPDGDGWDAIYGRCKVVFPHGGMQHSVRELVSREVAALVCDALAVKQVVDAGRLDLSLLSLRSQQHSPLRLSEGASRVIRGASFQQLVQQLQDCATPAVQRWETFRTLDSAVRTAASLGHTCALQILLLLDPSAAAATNVGSQSPLHVAAHYGHAAAAQLLLAAAPRTASATDCRGWTPLHACACYGSVGVARLLLAAAPGTAAAVDRRGWTPLHAAVRHGHSAAVRLLLAAAVQDSAGQTPLQLALSSDKGQDTLAEFIIARHQLTEEEWAAVPAPCPGLARALPAALEQSEAQARRLMRHLPPCHVQRLRTFALCLARQQQRVGVPLPPSVLGALLARSVAA</sequence>
<dbReference type="Pfam" id="PF12796">
    <property type="entry name" value="Ank_2"/>
    <property type="match status" value="2"/>
</dbReference>
<evidence type="ECO:0000313" key="4">
    <source>
        <dbReference type="EMBL" id="EFN53079.1"/>
    </source>
</evidence>
<dbReference type="PROSITE" id="PS50088">
    <property type="entry name" value="ANK_REPEAT"/>
    <property type="match status" value="1"/>
</dbReference>
<name>E1ZMB4_CHLVA</name>
<dbReference type="SUPFAM" id="SSF48403">
    <property type="entry name" value="Ankyrin repeat"/>
    <property type="match status" value="1"/>
</dbReference>
<organism evidence="5">
    <name type="scientific">Chlorella variabilis</name>
    <name type="common">Green alga</name>
    <dbReference type="NCBI Taxonomy" id="554065"/>
    <lineage>
        <taxon>Eukaryota</taxon>
        <taxon>Viridiplantae</taxon>
        <taxon>Chlorophyta</taxon>
        <taxon>core chlorophytes</taxon>
        <taxon>Trebouxiophyceae</taxon>
        <taxon>Chlorellales</taxon>
        <taxon>Chlorellaceae</taxon>
        <taxon>Chlorella clade</taxon>
        <taxon>Chlorella</taxon>
    </lineage>
</organism>
<keyword evidence="1" id="KW-0677">Repeat</keyword>
<dbReference type="STRING" id="554065.E1ZMB4"/>
<gene>
    <name evidence="4" type="ORF">CHLNCDRAFT_137385</name>
</gene>
<dbReference type="PANTHER" id="PTHR24174:SF16">
    <property type="entry name" value="CASKIN-2"/>
    <property type="match status" value="1"/>
</dbReference>
<keyword evidence="2 3" id="KW-0040">ANK repeat</keyword>
<evidence type="ECO:0000256" key="1">
    <source>
        <dbReference type="ARBA" id="ARBA00022737"/>
    </source>
</evidence>
<dbReference type="OrthoDB" id="513629at2759"/>
<dbReference type="eggNOG" id="KOG0504">
    <property type="taxonomic scope" value="Eukaryota"/>
</dbReference>
<dbReference type="SMART" id="SM00248">
    <property type="entry name" value="ANK"/>
    <property type="match status" value="4"/>
</dbReference>
<proteinExistence type="predicted"/>
<feature type="repeat" description="ANK" evidence="3">
    <location>
        <begin position="217"/>
        <end position="249"/>
    </location>
</feature>
<dbReference type="Proteomes" id="UP000008141">
    <property type="component" value="Unassembled WGS sequence"/>
</dbReference>
<protein>
    <submittedName>
        <fullName evidence="4">Uncharacterized protein</fullName>
    </submittedName>
</protein>
<dbReference type="AlphaFoldDB" id="E1ZMB4"/>
<keyword evidence="5" id="KW-1185">Reference proteome</keyword>
<reference evidence="4 5" key="1">
    <citation type="journal article" date="2010" name="Plant Cell">
        <title>The Chlorella variabilis NC64A genome reveals adaptation to photosymbiosis, coevolution with viruses, and cryptic sex.</title>
        <authorList>
            <person name="Blanc G."/>
            <person name="Duncan G."/>
            <person name="Agarkova I."/>
            <person name="Borodovsky M."/>
            <person name="Gurnon J."/>
            <person name="Kuo A."/>
            <person name="Lindquist E."/>
            <person name="Lucas S."/>
            <person name="Pangilinan J."/>
            <person name="Polle J."/>
            <person name="Salamov A."/>
            <person name="Terry A."/>
            <person name="Yamada T."/>
            <person name="Dunigan D.D."/>
            <person name="Grigoriev I.V."/>
            <person name="Claverie J.M."/>
            <person name="Van Etten J.L."/>
        </authorList>
    </citation>
    <scope>NUCLEOTIDE SEQUENCE [LARGE SCALE GENOMIC DNA]</scope>
    <source>
        <strain evidence="4 5">NC64A</strain>
    </source>
</reference>
<dbReference type="EMBL" id="GL433853">
    <property type="protein sequence ID" value="EFN53079.1"/>
    <property type="molecule type" value="Genomic_DNA"/>
</dbReference>
<dbReference type="InterPro" id="IPR002110">
    <property type="entry name" value="Ankyrin_rpt"/>
</dbReference>
<dbReference type="InParanoid" id="E1ZMB4"/>
<dbReference type="GeneID" id="17352536"/>
<dbReference type="PROSITE" id="PS50297">
    <property type="entry name" value="ANK_REP_REGION"/>
    <property type="match status" value="1"/>
</dbReference>
<dbReference type="PANTHER" id="PTHR24174">
    <property type="entry name" value="ANKYRIN REPEAT AND STERILE ALPHA MOTIF DOMAIN-CONTAINING PROTEIN 1"/>
    <property type="match status" value="1"/>
</dbReference>
<evidence type="ECO:0000256" key="3">
    <source>
        <dbReference type="PROSITE-ProRule" id="PRU00023"/>
    </source>
</evidence>
<dbReference type="InterPro" id="IPR036770">
    <property type="entry name" value="Ankyrin_rpt-contain_sf"/>
</dbReference>
<dbReference type="KEGG" id="cvr:CHLNCDRAFT_137385"/>
<dbReference type="Gene3D" id="1.25.40.20">
    <property type="entry name" value="Ankyrin repeat-containing domain"/>
    <property type="match status" value="1"/>
</dbReference>
<accession>E1ZMB4</accession>
<evidence type="ECO:0000256" key="2">
    <source>
        <dbReference type="ARBA" id="ARBA00023043"/>
    </source>
</evidence>
<dbReference type="RefSeq" id="XP_005845181.1">
    <property type="nucleotide sequence ID" value="XM_005845119.1"/>
</dbReference>
<dbReference type="InterPro" id="IPR033635">
    <property type="entry name" value="ANKS1/Caskin"/>
</dbReference>